<evidence type="ECO:0000313" key="4">
    <source>
        <dbReference type="Proteomes" id="UP000286147"/>
    </source>
</evidence>
<dbReference type="EMBL" id="QRTP01000024">
    <property type="protein sequence ID" value="RGQ80464.1"/>
    <property type="molecule type" value="Genomic_DNA"/>
</dbReference>
<feature type="domain" description="Fe/B12 periplasmic-binding" evidence="2">
    <location>
        <begin position="73"/>
        <end position="355"/>
    </location>
</feature>
<gene>
    <name evidence="3" type="ORF">DWY77_08950</name>
</gene>
<evidence type="ECO:0000256" key="1">
    <source>
        <dbReference type="ARBA" id="ARBA00008814"/>
    </source>
</evidence>
<dbReference type="Pfam" id="PF01497">
    <property type="entry name" value="Peripla_BP_2"/>
    <property type="match status" value="1"/>
</dbReference>
<dbReference type="Gene3D" id="3.40.50.1980">
    <property type="entry name" value="Nitrogenase molybdenum iron protein domain"/>
    <property type="match status" value="2"/>
</dbReference>
<dbReference type="AlphaFoldDB" id="A0A412CCZ2"/>
<dbReference type="PROSITE" id="PS51257">
    <property type="entry name" value="PROKAR_LIPOPROTEIN"/>
    <property type="match status" value="1"/>
</dbReference>
<dbReference type="PANTHER" id="PTHR30535">
    <property type="entry name" value="VITAMIN B12-BINDING PROTEIN"/>
    <property type="match status" value="1"/>
</dbReference>
<accession>A0A412CCZ2</accession>
<dbReference type="PROSITE" id="PS50983">
    <property type="entry name" value="FE_B12_PBP"/>
    <property type="match status" value="1"/>
</dbReference>
<proteinExistence type="inferred from homology"/>
<dbReference type="RefSeq" id="WP_118036205.1">
    <property type="nucleotide sequence ID" value="NZ_QRTP01000024.1"/>
</dbReference>
<dbReference type="Proteomes" id="UP000286147">
    <property type="component" value="Unassembled WGS sequence"/>
</dbReference>
<dbReference type="InterPro" id="IPR050902">
    <property type="entry name" value="ABC_Transporter_SBP"/>
</dbReference>
<dbReference type="SUPFAM" id="SSF53807">
    <property type="entry name" value="Helical backbone' metal receptor"/>
    <property type="match status" value="1"/>
</dbReference>
<protein>
    <submittedName>
        <fullName evidence="3">Iron ABC transporter substrate-binding protein</fullName>
    </submittedName>
</protein>
<comment type="caution">
    <text evidence="3">The sequence shown here is derived from an EMBL/GenBank/DDBJ whole genome shotgun (WGS) entry which is preliminary data.</text>
</comment>
<evidence type="ECO:0000313" key="3">
    <source>
        <dbReference type="EMBL" id="RGQ80464.1"/>
    </source>
</evidence>
<sequence length="355" mass="41008">MKNIIFINLMVLLIILSGCSPVIKENADTIQLREQKKSQLNISYNENNYPIKIKNINSKNEEFELTYKKPPQKVVAFWQNSVETLIALGVGDRIVAGTGIPDKKYLRPEYREEYSKILYTGLQNLDIETITMLEPDFILGWYSTFAPKVAGTTDYWNSRTVNTYIAKSSAPTKSINDNILIKPKHSLDEEYQYILDLGKIFDRKDRANELVGQMKKEISFVTEHTKNINKKPRAIIIEFLGKDISVYGERTLAGDILQRVNGELLEPNVERFSFEQLIDLDPDVIFIVITEQHYGDERMYLDRIYQNKALQGLKAVKNKRIYPVPLYAIYSPGIRAYDGIRIMAQGLYPELYKEK</sequence>
<dbReference type="PANTHER" id="PTHR30535:SF34">
    <property type="entry name" value="MOLYBDATE-BINDING PROTEIN MOLA"/>
    <property type="match status" value="1"/>
</dbReference>
<reference evidence="3 4" key="1">
    <citation type="submission" date="2018-08" db="EMBL/GenBank/DDBJ databases">
        <title>A genome reference for cultivated species of the human gut microbiota.</title>
        <authorList>
            <person name="Zou Y."/>
            <person name="Xue W."/>
            <person name="Luo G."/>
        </authorList>
    </citation>
    <scope>NUCLEOTIDE SEQUENCE [LARGE SCALE GENOMIC DNA]</scope>
    <source>
        <strain evidence="3 4">AF27-12</strain>
    </source>
</reference>
<dbReference type="InterPro" id="IPR002491">
    <property type="entry name" value="ABC_transptr_periplasmic_BD"/>
</dbReference>
<name>A0A412CCZ2_9FIRM</name>
<organism evidence="3 4">
    <name type="scientific">Megamonas rupellensis</name>
    <dbReference type="NCBI Taxonomy" id="491921"/>
    <lineage>
        <taxon>Bacteria</taxon>
        <taxon>Bacillati</taxon>
        <taxon>Bacillota</taxon>
        <taxon>Negativicutes</taxon>
        <taxon>Selenomonadales</taxon>
        <taxon>Selenomonadaceae</taxon>
        <taxon>Megamonas</taxon>
    </lineage>
</organism>
<comment type="similarity">
    <text evidence="1">Belongs to the bacterial solute-binding protein 8 family.</text>
</comment>
<evidence type="ECO:0000259" key="2">
    <source>
        <dbReference type="PROSITE" id="PS50983"/>
    </source>
</evidence>